<evidence type="ECO:0000259" key="7">
    <source>
        <dbReference type="Pfam" id="PF00155"/>
    </source>
</evidence>
<dbReference type="GO" id="GO:0030170">
    <property type="term" value="F:pyridoxal phosphate binding"/>
    <property type="evidence" value="ECO:0007669"/>
    <property type="project" value="InterPro"/>
</dbReference>
<feature type="transmembrane region" description="Helical" evidence="6">
    <location>
        <begin position="571"/>
        <end position="590"/>
    </location>
</feature>
<keyword evidence="10" id="KW-1185">Reference proteome</keyword>
<feature type="transmembrane region" description="Helical" evidence="6">
    <location>
        <begin position="752"/>
        <end position="772"/>
    </location>
</feature>
<dbReference type="GO" id="GO:0016212">
    <property type="term" value="F:kynurenine-oxoglutarate transaminase activity"/>
    <property type="evidence" value="ECO:0007669"/>
    <property type="project" value="TreeGrafter"/>
</dbReference>
<dbReference type="Pfam" id="PF00155">
    <property type="entry name" value="Aminotran_1_2"/>
    <property type="match status" value="1"/>
</dbReference>
<proteinExistence type="inferred from homology"/>
<dbReference type="FunFam" id="3.90.1150.10:FF:000096">
    <property type="entry name" value="ATP-binding cassette sub-family A member 3-like Protein"/>
    <property type="match status" value="1"/>
</dbReference>
<feature type="domain" description="Aminotransferase class I/classII large" evidence="7">
    <location>
        <begin position="30"/>
        <end position="389"/>
    </location>
</feature>
<feature type="domain" description="Heparan-alpha-glucosaminide N-acetyltransferase catalytic" evidence="8">
    <location>
        <begin position="461"/>
        <end position="551"/>
    </location>
</feature>
<dbReference type="PANTHER" id="PTHR43807">
    <property type="entry name" value="FI04487P"/>
    <property type="match status" value="1"/>
</dbReference>
<evidence type="ECO:0000313" key="9">
    <source>
        <dbReference type="EMBL" id="RDX81866.1"/>
    </source>
</evidence>
<evidence type="ECO:0000256" key="3">
    <source>
        <dbReference type="ARBA" id="ARBA00022576"/>
    </source>
</evidence>
<dbReference type="InterPro" id="IPR015421">
    <property type="entry name" value="PyrdxlP-dep_Trfase_major"/>
</dbReference>
<dbReference type="OrthoDB" id="2414662at2759"/>
<comment type="caution">
    <text evidence="9">The sequence shown here is derived from an EMBL/GenBank/DDBJ whole genome shotgun (WGS) entry which is preliminary data.</text>
</comment>
<dbReference type="InterPro" id="IPR015422">
    <property type="entry name" value="PyrdxlP-dep_Trfase_small"/>
</dbReference>
<dbReference type="InterPro" id="IPR051326">
    <property type="entry name" value="Kynurenine-oxoglutarate_AT"/>
</dbReference>
<dbReference type="STRING" id="157652.A0A371FUA1"/>
<gene>
    <name evidence="9" type="primary">KYAT1</name>
    <name evidence="9" type="ORF">CR513_37402</name>
</gene>
<organism evidence="9 10">
    <name type="scientific">Mucuna pruriens</name>
    <name type="common">Velvet bean</name>
    <name type="synonym">Dolichos pruriens</name>
    <dbReference type="NCBI Taxonomy" id="157652"/>
    <lineage>
        <taxon>Eukaryota</taxon>
        <taxon>Viridiplantae</taxon>
        <taxon>Streptophyta</taxon>
        <taxon>Embryophyta</taxon>
        <taxon>Tracheophyta</taxon>
        <taxon>Spermatophyta</taxon>
        <taxon>Magnoliopsida</taxon>
        <taxon>eudicotyledons</taxon>
        <taxon>Gunneridae</taxon>
        <taxon>Pentapetalae</taxon>
        <taxon>rosids</taxon>
        <taxon>fabids</taxon>
        <taxon>Fabales</taxon>
        <taxon>Fabaceae</taxon>
        <taxon>Papilionoideae</taxon>
        <taxon>50 kb inversion clade</taxon>
        <taxon>NPAAA clade</taxon>
        <taxon>indigoferoid/millettioid clade</taxon>
        <taxon>Phaseoleae</taxon>
        <taxon>Mucuna</taxon>
    </lineage>
</organism>
<comment type="similarity">
    <text evidence="2">Belongs to the class-I pyridoxal-phosphate-dependent aminotransferase family.</text>
</comment>
<dbReference type="InterPro" id="IPR004839">
    <property type="entry name" value="Aminotransferase_I/II_large"/>
</dbReference>
<dbReference type="Pfam" id="PF07786">
    <property type="entry name" value="HGSNAT_cat"/>
    <property type="match status" value="1"/>
</dbReference>
<dbReference type="GO" id="GO:0005737">
    <property type="term" value="C:cytoplasm"/>
    <property type="evidence" value="ECO:0007669"/>
    <property type="project" value="TreeGrafter"/>
</dbReference>
<dbReference type="CDD" id="cd00609">
    <property type="entry name" value="AAT_like"/>
    <property type="match status" value="1"/>
</dbReference>
<dbReference type="PROSITE" id="PS00105">
    <property type="entry name" value="AA_TRANSFER_CLASS_1"/>
    <property type="match status" value="1"/>
</dbReference>
<keyword evidence="6" id="KW-0472">Membrane</keyword>
<evidence type="ECO:0000256" key="1">
    <source>
        <dbReference type="ARBA" id="ARBA00001933"/>
    </source>
</evidence>
<feature type="transmembrane region" description="Helical" evidence="6">
    <location>
        <begin position="610"/>
        <end position="628"/>
    </location>
</feature>
<evidence type="ECO:0000259" key="8">
    <source>
        <dbReference type="Pfam" id="PF07786"/>
    </source>
</evidence>
<comment type="cofactor">
    <cofactor evidence="1">
        <name>pyridoxal 5'-phosphate</name>
        <dbReference type="ChEBI" id="CHEBI:597326"/>
    </cofactor>
</comment>
<dbReference type="PANTHER" id="PTHR43807:SF12">
    <property type="entry name" value="AMINOTRANSFERASE, CLASSES I AND II FAMILY PROTEIN, EXPRESSED"/>
    <property type="match status" value="1"/>
</dbReference>
<protein>
    <submittedName>
        <fullName evidence="9">Kynurenine--oxoglutarate transaminase 1</fullName>
    </submittedName>
</protein>
<evidence type="ECO:0000256" key="2">
    <source>
        <dbReference type="ARBA" id="ARBA00007441"/>
    </source>
</evidence>
<feature type="transmembrane region" description="Helical" evidence="6">
    <location>
        <begin position="842"/>
        <end position="862"/>
    </location>
</feature>
<evidence type="ECO:0000256" key="5">
    <source>
        <dbReference type="ARBA" id="ARBA00022898"/>
    </source>
</evidence>
<keyword evidence="5" id="KW-0663">Pyridoxal phosphate</keyword>
<accession>A0A371FUA1</accession>
<dbReference type="Proteomes" id="UP000257109">
    <property type="component" value="Unassembled WGS sequence"/>
</dbReference>
<feature type="transmembrane region" description="Helical" evidence="6">
    <location>
        <begin position="779"/>
        <end position="804"/>
    </location>
</feature>
<dbReference type="Gene3D" id="3.90.1150.10">
    <property type="entry name" value="Aspartate Aminotransferase, domain 1"/>
    <property type="match status" value="1"/>
</dbReference>
<evidence type="ECO:0000256" key="6">
    <source>
        <dbReference type="SAM" id="Phobius"/>
    </source>
</evidence>
<dbReference type="SUPFAM" id="SSF53383">
    <property type="entry name" value="PLP-dependent transferases"/>
    <property type="match status" value="1"/>
</dbReference>
<feature type="transmembrane region" description="Helical" evidence="6">
    <location>
        <begin position="532"/>
        <end position="551"/>
    </location>
</feature>
<dbReference type="Gene3D" id="3.40.640.10">
    <property type="entry name" value="Type I PLP-dependent aspartate aminotransferase-like (Major domain)"/>
    <property type="match status" value="1"/>
</dbReference>
<dbReference type="EMBL" id="QJKJ01007807">
    <property type="protein sequence ID" value="RDX81866.1"/>
    <property type="molecule type" value="Genomic_DNA"/>
</dbReference>
<dbReference type="InterPro" id="IPR004838">
    <property type="entry name" value="NHTrfase_class1_PyrdxlP-BS"/>
</dbReference>
<keyword evidence="3" id="KW-0032">Aminotransferase</keyword>
<evidence type="ECO:0000313" key="10">
    <source>
        <dbReference type="Proteomes" id="UP000257109"/>
    </source>
</evidence>
<feature type="transmembrane region" description="Helical" evidence="6">
    <location>
        <begin position="494"/>
        <end position="520"/>
    </location>
</feature>
<reference evidence="9" key="1">
    <citation type="submission" date="2018-05" db="EMBL/GenBank/DDBJ databases">
        <title>Draft genome of Mucuna pruriens seed.</title>
        <authorList>
            <person name="Nnadi N.E."/>
            <person name="Vos R."/>
            <person name="Hasami M.H."/>
            <person name="Devisetty U.K."/>
            <person name="Aguiy J.C."/>
        </authorList>
    </citation>
    <scope>NUCLEOTIDE SEQUENCE [LARGE SCALE GENOMIC DNA]</scope>
    <source>
        <strain evidence="9">JCA_2017</strain>
    </source>
</reference>
<keyword evidence="6" id="KW-0812">Transmembrane</keyword>
<dbReference type="InterPro" id="IPR012429">
    <property type="entry name" value="HGSNAT_cat"/>
</dbReference>
<keyword evidence="4" id="KW-0808">Transferase</keyword>
<dbReference type="InterPro" id="IPR015424">
    <property type="entry name" value="PyrdxlP-dep_Trfase"/>
</dbReference>
<keyword evidence="6" id="KW-1133">Transmembrane helix</keyword>
<name>A0A371FUA1_MUCPR</name>
<evidence type="ECO:0000256" key="4">
    <source>
        <dbReference type="ARBA" id="ARBA00022679"/>
    </source>
</evidence>
<dbReference type="FunFam" id="3.40.640.10:FF:000086">
    <property type="entry name" value="Kynurenine--oxoglutarate transaminase 1"/>
    <property type="match status" value="1"/>
</dbReference>
<sequence>MEGKLSRAAKKVTASSIQELSQLAQRCNAINLAEGFPDFPASPHIKNAAVSAINSDFNQYRHVQGVCDYLANVVKEMHGLDIDPLTDVVICCGQSEAFAATIFATIDPGDEVILFDPSYESYEGVVTMAGGVPIHVPLDPPQWTLDPSKLLRSFTERTKVLVLNSPHNPTGKVFTKEELEIIAGECCSRDCLAITDEVYEHIRYDNLQHISLASFPGMQERTVITSSLSKSFSVTGWRIGWAIAPAFLASAIKNIHVRLTDCAPAPFQEAALTALRSPPEYFESLRKDYRSKRDYIIKLLSGVGFKIEFIPQGSFFLFAELPDNCPLSDVEFVKKLILEAGVVAVPGQGFFHTNLSSNEVSSLSCYYQKRYIRFAFCKSDATLTMVAERLAKLLDAGTRLCEEMSSEEDGVAEEQGRPLLGHDFDSSILVVRQNEDTIFPLPSNHTDNTSSLPSLSVPNQRLASLDVFRGLTVALMILVDNVGRAFPSLNHSPWFGVTLADFVMPFFLFVVGVSIGLVFKKVSRKPNATKKVVLRTIKLFLLGLLLQGGYFHGRGKLTYGVDLSKLRWLGVLQRISIGYFLASISEIWLVNHNILVDSPAAFVRKYSIQWMFCILLCSGYLCLLYGLYVPNWKFKHSNLLWSSRLSIIQNVRVHCEVRGSLEPPCNAVGFIDRLILGEDHMYQRPVYRRTEECSVNSPDYGPLPPDSPGWCLAPFDPEGLDYDSFMIYKNPILVPWLEYLKLSLGYGHKLRVLLWSVFSFSLLLLGYILEILGIPLSKALYTLSYMCITAGASGLVLTAIYYIVDIEHLRKPTVLLQWMGMNALVVDASEALMQTIFHSEKWGTMAFVIVEILFWCLFAGFLHKKGIYIKL</sequence>
<dbReference type="AlphaFoldDB" id="A0A371FUA1"/>